<dbReference type="PRINTS" id="PR01348">
    <property type="entry name" value="ICLNCHANNEL"/>
</dbReference>
<dbReference type="GO" id="GO:0045292">
    <property type="term" value="P:mRNA cis splicing, via spliceosome"/>
    <property type="evidence" value="ECO:0007669"/>
    <property type="project" value="TreeGrafter"/>
</dbReference>
<dbReference type="Pfam" id="PF03517">
    <property type="entry name" value="Voldacs"/>
    <property type="match status" value="1"/>
</dbReference>
<organism evidence="9 10">
    <name type="scientific">Magallana gigas</name>
    <name type="common">Pacific oyster</name>
    <name type="synonym">Crassostrea gigas</name>
    <dbReference type="NCBI Taxonomy" id="29159"/>
    <lineage>
        <taxon>Eukaryota</taxon>
        <taxon>Metazoa</taxon>
        <taxon>Spiralia</taxon>
        <taxon>Lophotrochozoa</taxon>
        <taxon>Mollusca</taxon>
        <taxon>Bivalvia</taxon>
        <taxon>Autobranchia</taxon>
        <taxon>Pteriomorphia</taxon>
        <taxon>Ostreida</taxon>
        <taxon>Ostreoidea</taxon>
        <taxon>Ostreidae</taxon>
        <taxon>Magallana</taxon>
    </lineage>
</organism>
<dbReference type="InterPro" id="IPR011993">
    <property type="entry name" value="PH-like_dom_sf"/>
</dbReference>
<evidence type="ECO:0000313" key="10">
    <source>
        <dbReference type="Proteomes" id="UP000005408"/>
    </source>
</evidence>
<proteinExistence type="inferred from homology"/>
<dbReference type="Proteomes" id="UP000005408">
    <property type="component" value="Unassembled WGS sequence"/>
</dbReference>
<evidence type="ECO:0000256" key="6">
    <source>
        <dbReference type="ARBA" id="ARBA00023242"/>
    </source>
</evidence>
<dbReference type="InterPro" id="IPR003521">
    <property type="entry name" value="ICln"/>
</dbReference>
<feature type="compositionally biased region" description="Basic and acidic residues" evidence="8">
    <location>
        <begin position="155"/>
        <end position="164"/>
    </location>
</feature>
<dbReference type="GO" id="GO:0034709">
    <property type="term" value="C:methylosome"/>
    <property type="evidence" value="ECO:0007669"/>
    <property type="project" value="InterPro"/>
</dbReference>
<protein>
    <recommendedName>
        <fullName evidence="4">Methylosome subunit pICln</fullName>
    </recommendedName>
</protein>
<name>A0A8W8J025_MAGGI</name>
<dbReference type="GO" id="GO:0034715">
    <property type="term" value="C:pICln-Sm protein complex"/>
    <property type="evidence" value="ECO:0007669"/>
    <property type="project" value="InterPro"/>
</dbReference>
<dbReference type="PANTHER" id="PTHR21399">
    <property type="entry name" value="CHLORIDE CONDUCTANCE REGULATORY PROTEIN ICLN"/>
    <property type="match status" value="1"/>
</dbReference>
<evidence type="ECO:0000256" key="8">
    <source>
        <dbReference type="SAM" id="MobiDB-lite"/>
    </source>
</evidence>
<dbReference type="GO" id="GO:0006821">
    <property type="term" value="P:chloride transport"/>
    <property type="evidence" value="ECO:0007669"/>
    <property type="project" value="InterPro"/>
</dbReference>
<evidence type="ECO:0000256" key="7">
    <source>
        <dbReference type="ARBA" id="ARBA00045890"/>
    </source>
</evidence>
<sequence length="284" mass="30918">MTQPSLLHGNPYLCGAPRTTELPDLQLNFANIHHKMVALGSSFKGASQTEIQTCGASLPDHGAGCGEKASVIIQALDVPTEGVRHVQDETVAYVEDDSQGNGSLYITDNVVTWRNSSGQGFSLQYPSISLHAVSRDLNAFPHECLFLMVDGKLSDDADPRQKSSDDEDEVVGPFEGDTATTEVRFVPADKGALDAMFNSMSDCQALHPDEQDTDSEADDFEANYYEGMEGEDNLTPEGQRTLEHLENLLLNGQGQGDGQNRPNGNEENTNQMDEDQFADADEMQ</sequence>
<reference evidence="9" key="1">
    <citation type="submission" date="2022-08" db="UniProtKB">
        <authorList>
            <consortium name="EnsemblMetazoa"/>
        </authorList>
    </citation>
    <scope>IDENTIFICATION</scope>
    <source>
        <strain evidence="9">05x7-T-G4-1.051#20</strain>
    </source>
</reference>
<dbReference type="AlphaFoldDB" id="A0A8W8J025"/>
<feature type="compositionally biased region" description="Low complexity" evidence="8">
    <location>
        <begin position="247"/>
        <end position="265"/>
    </location>
</feature>
<keyword evidence="10" id="KW-1185">Reference proteome</keyword>
<dbReference type="EnsemblMetazoa" id="G16432.4">
    <property type="protein sequence ID" value="G16432.4:cds"/>
    <property type="gene ID" value="G16432"/>
</dbReference>
<accession>A0A8W8J025</accession>
<keyword evidence="6" id="KW-0539">Nucleus</keyword>
<evidence type="ECO:0000256" key="5">
    <source>
        <dbReference type="ARBA" id="ARBA00022490"/>
    </source>
</evidence>
<dbReference type="GO" id="GO:0006884">
    <property type="term" value="P:cell volume homeostasis"/>
    <property type="evidence" value="ECO:0007669"/>
    <property type="project" value="InterPro"/>
</dbReference>
<comment type="function">
    <text evidence="7">Involved in both the assembly of spliceosomal snRNPs and the methylation of Sm proteins. Chaperone that regulates the assembly of spliceosomal U1, U2, U4 and U5 small nuclear ribonucleoproteins (snRNPs), the building blocks of the spliceosome, and thereby plays an important role in the splicing of cellular pre-mRNAs. Most spliceosomal snRNPs contain a common set of Sm proteins SNRPB, SNRPD1, SNRPD2, SNRPD3, SNRPE, SNRPF and SNRPG that assemble in a heptameric protein ring on the Sm site of the small nuclear RNA to form the core snRNP (Sm core). In the cytosol, the Sm proteins SNRPD1, SNRPD2, SNRPE, SNRPF and SNRPG are trapped in an inactive 6S pICln-Sm complex by the chaperone CLNS1A that controls the assembly of the core snRNP. Dissociation by the SMN complex of CLNS1A from the trapped Sm proteins and their transfer to an SMN-Sm complex triggers the assembly of core snRNPs and their transport to the nucleus.</text>
</comment>
<evidence type="ECO:0000256" key="4">
    <source>
        <dbReference type="ARBA" id="ARBA00015653"/>
    </source>
</evidence>
<dbReference type="GO" id="GO:0005829">
    <property type="term" value="C:cytosol"/>
    <property type="evidence" value="ECO:0007669"/>
    <property type="project" value="InterPro"/>
</dbReference>
<keyword evidence="5" id="KW-0963">Cytoplasm</keyword>
<dbReference type="GO" id="GO:0005886">
    <property type="term" value="C:plasma membrane"/>
    <property type="evidence" value="ECO:0007669"/>
    <property type="project" value="InterPro"/>
</dbReference>
<feature type="region of interest" description="Disordered" evidence="8">
    <location>
        <begin position="155"/>
        <end position="181"/>
    </location>
</feature>
<dbReference type="PANTHER" id="PTHR21399:SF0">
    <property type="entry name" value="METHYLOSOME SUBUNIT PICLN"/>
    <property type="match status" value="1"/>
</dbReference>
<evidence type="ECO:0000256" key="2">
    <source>
        <dbReference type="ARBA" id="ARBA00004496"/>
    </source>
</evidence>
<dbReference type="GO" id="GO:0000387">
    <property type="term" value="P:spliceosomal snRNP assembly"/>
    <property type="evidence" value="ECO:0007669"/>
    <property type="project" value="InterPro"/>
</dbReference>
<comment type="subcellular location">
    <subcellularLocation>
        <location evidence="2">Cytoplasm</location>
    </subcellularLocation>
    <subcellularLocation>
        <location evidence="1">Nucleus</location>
    </subcellularLocation>
</comment>
<evidence type="ECO:0000256" key="1">
    <source>
        <dbReference type="ARBA" id="ARBA00004123"/>
    </source>
</evidence>
<evidence type="ECO:0000313" key="9">
    <source>
        <dbReference type="EnsemblMetazoa" id="G16432.4:cds"/>
    </source>
</evidence>
<dbReference type="InterPro" id="IPR039924">
    <property type="entry name" value="ICln/Lot5/Saf5"/>
</dbReference>
<evidence type="ECO:0000256" key="3">
    <source>
        <dbReference type="ARBA" id="ARBA00007054"/>
    </source>
</evidence>
<dbReference type="Gene3D" id="2.30.29.30">
    <property type="entry name" value="Pleckstrin-homology domain (PH domain)/Phosphotyrosine-binding domain (PTB)"/>
    <property type="match status" value="1"/>
</dbReference>
<feature type="compositionally biased region" description="Acidic residues" evidence="8">
    <location>
        <begin position="272"/>
        <end position="284"/>
    </location>
</feature>
<dbReference type="GO" id="GO:0005681">
    <property type="term" value="C:spliceosomal complex"/>
    <property type="evidence" value="ECO:0007669"/>
    <property type="project" value="TreeGrafter"/>
</dbReference>
<comment type="similarity">
    <text evidence="3">Belongs to the pICln (TC 1.A.47) family.</text>
</comment>
<feature type="region of interest" description="Disordered" evidence="8">
    <location>
        <begin position="247"/>
        <end position="284"/>
    </location>
</feature>